<proteinExistence type="predicted"/>
<dbReference type="AlphaFoldDB" id="M2MAV3"/>
<dbReference type="HOGENOM" id="CLU_1602381_0_0_1"/>
<reference evidence="2 3" key="1">
    <citation type="journal article" date="2012" name="PLoS Pathog.">
        <title>Diverse lifestyles and strategies of plant pathogenesis encoded in the genomes of eighteen Dothideomycetes fungi.</title>
        <authorList>
            <person name="Ohm R.A."/>
            <person name="Feau N."/>
            <person name="Henrissat B."/>
            <person name="Schoch C.L."/>
            <person name="Horwitz B.A."/>
            <person name="Barry K.W."/>
            <person name="Condon B.J."/>
            <person name="Copeland A.C."/>
            <person name="Dhillon B."/>
            <person name="Glaser F."/>
            <person name="Hesse C.N."/>
            <person name="Kosti I."/>
            <person name="LaButti K."/>
            <person name="Lindquist E.A."/>
            <person name="Lucas S."/>
            <person name="Salamov A.A."/>
            <person name="Bradshaw R.E."/>
            <person name="Ciuffetti L."/>
            <person name="Hamelin R.C."/>
            <person name="Kema G.H.J."/>
            <person name="Lawrence C."/>
            <person name="Scott J.A."/>
            <person name="Spatafora J.W."/>
            <person name="Turgeon B.G."/>
            <person name="de Wit P.J.G.M."/>
            <person name="Zhong S."/>
            <person name="Goodwin S.B."/>
            <person name="Grigoriev I.V."/>
        </authorList>
    </citation>
    <scope>NUCLEOTIDE SEQUENCE [LARGE SCALE GENOMIC DNA]</scope>
    <source>
        <strain evidence="2 3">UAMH 10762</strain>
    </source>
</reference>
<dbReference type="Proteomes" id="UP000011761">
    <property type="component" value="Unassembled WGS sequence"/>
</dbReference>
<dbReference type="RefSeq" id="XP_007679281.1">
    <property type="nucleotide sequence ID" value="XM_007681091.1"/>
</dbReference>
<sequence>MAKVLPDRYSSNPFIGFPVTMAERKQARQAAASSGSQTQRQSSDPQSTCFMGNPEKVRQSGTSFAGSKTSARSISPQSAANMPQGDLPNEPRERRKSSLGRLVDKTVLKLNRRPSGAESLPNDEDDFQRQKAKEVEQQRRKEEYERLGLGERTTLGTPGAGGWRAG</sequence>
<feature type="region of interest" description="Disordered" evidence="1">
    <location>
        <begin position="25"/>
        <end position="166"/>
    </location>
</feature>
<protein>
    <submittedName>
        <fullName evidence="2">Uncharacterized protein</fullName>
    </submittedName>
</protein>
<dbReference type="OrthoDB" id="3919461at2759"/>
<keyword evidence="3" id="KW-1185">Reference proteome</keyword>
<feature type="compositionally biased region" description="Basic and acidic residues" evidence="1">
    <location>
        <begin position="127"/>
        <end position="149"/>
    </location>
</feature>
<feature type="compositionally biased region" description="Polar residues" evidence="1">
    <location>
        <begin position="59"/>
        <end position="81"/>
    </location>
</feature>
<accession>M2MAV3</accession>
<dbReference type="EMBL" id="KB445560">
    <property type="protein sequence ID" value="EMC93596.1"/>
    <property type="molecule type" value="Genomic_DNA"/>
</dbReference>
<evidence type="ECO:0000256" key="1">
    <source>
        <dbReference type="SAM" id="MobiDB-lite"/>
    </source>
</evidence>
<organism evidence="2 3">
    <name type="scientific">Baudoinia panamericana (strain UAMH 10762)</name>
    <name type="common">Angels' share fungus</name>
    <name type="synonym">Baudoinia compniacensis (strain UAMH 10762)</name>
    <dbReference type="NCBI Taxonomy" id="717646"/>
    <lineage>
        <taxon>Eukaryota</taxon>
        <taxon>Fungi</taxon>
        <taxon>Dikarya</taxon>
        <taxon>Ascomycota</taxon>
        <taxon>Pezizomycotina</taxon>
        <taxon>Dothideomycetes</taxon>
        <taxon>Dothideomycetidae</taxon>
        <taxon>Mycosphaerellales</taxon>
        <taxon>Teratosphaeriaceae</taxon>
        <taxon>Baudoinia</taxon>
    </lineage>
</organism>
<evidence type="ECO:0000313" key="2">
    <source>
        <dbReference type="EMBL" id="EMC93596.1"/>
    </source>
</evidence>
<name>M2MAV3_BAUPA</name>
<gene>
    <name evidence="2" type="ORF">BAUCODRAFT_37277</name>
</gene>
<feature type="compositionally biased region" description="Low complexity" evidence="1">
    <location>
        <begin position="28"/>
        <end position="43"/>
    </location>
</feature>
<dbReference type="GeneID" id="19113203"/>
<evidence type="ECO:0000313" key="3">
    <source>
        <dbReference type="Proteomes" id="UP000011761"/>
    </source>
</evidence>
<dbReference type="KEGG" id="bcom:BAUCODRAFT_37277"/>